<dbReference type="Proteomes" id="UP000515472">
    <property type="component" value="Chromosome"/>
</dbReference>
<evidence type="ECO:0000313" key="1">
    <source>
        <dbReference type="EMBL" id="BCO11386.1"/>
    </source>
</evidence>
<sequence>MYGLTLRNISFLLDVKAAAAKKLLFAAGSTGLNLHSQLPFIYQ</sequence>
<dbReference type="AlphaFoldDB" id="A0A7R7FS76"/>
<dbReference type="EMBL" id="AP023213">
    <property type="protein sequence ID" value="BCO11386.1"/>
    <property type="molecule type" value="Genomic_DNA"/>
</dbReference>
<keyword evidence="2" id="KW-1185">Reference proteome</keyword>
<organism evidence="1 2">
    <name type="scientific">Citrifermentans bremense</name>
    <dbReference type="NCBI Taxonomy" id="60035"/>
    <lineage>
        <taxon>Bacteria</taxon>
        <taxon>Pseudomonadati</taxon>
        <taxon>Thermodesulfobacteriota</taxon>
        <taxon>Desulfuromonadia</taxon>
        <taxon>Geobacterales</taxon>
        <taxon>Geobacteraceae</taxon>
        <taxon>Citrifermentans</taxon>
    </lineage>
</organism>
<reference evidence="1 2" key="1">
    <citation type="submission" date="2020-06" db="EMBL/GenBank/DDBJ databases">
        <title>Interaction of electrochemicaly active bacteria, Geobacter bremensis R4 on different carbon anode.</title>
        <authorList>
            <person name="Meng L."/>
            <person name="Yoshida N."/>
        </authorList>
    </citation>
    <scope>NUCLEOTIDE SEQUENCE [LARGE SCALE GENOMIC DNA]</scope>
    <source>
        <strain evidence="1 2">R4</strain>
    </source>
</reference>
<gene>
    <name evidence="1" type="ORF">GEOBRER4_n2070</name>
</gene>
<proteinExistence type="predicted"/>
<name>A0A7R7FS76_9BACT</name>
<accession>A0A7R7FS76</accession>
<protein>
    <submittedName>
        <fullName evidence="1">Uncharacterized protein</fullName>
    </submittedName>
</protein>
<evidence type="ECO:0000313" key="2">
    <source>
        <dbReference type="Proteomes" id="UP000515472"/>
    </source>
</evidence>